<evidence type="ECO:0000313" key="2">
    <source>
        <dbReference type="Proteomes" id="UP000292372"/>
    </source>
</evidence>
<comment type="caution">
    <text evidence="1">The sequence shown here is derived from an EMBL/GenBank/DDBJ whole genome shotgun (WGS) entry which is preliminary data.</text>
</comment>
<dbReference type="Pfam" id="PF14592">
    <property type="entry name" value="Chondroitinas_B"/>
    <property type="match status" value="1"/>
</dbReference>
<keyword evidence="2" id="KW-1185">Reference proteome</keyword>
<organism evidence="1 2">
    <name type="scientific">Hyunsoonleella pacifica</name>
    <dbReference type="NCBI Taxonomy" id="1080224"/>
    <lineage>
        <taxon>Bacteria</taxon>
        <taxon>Pseudomonadati</taxon>
        <taxon>Bacteroidota</taxon>
        <taxon>Flavobacteriia</taxon>
        <taxon>Flavobacteriales</taxon>
        <taxon>Flavobacteriaceae</taxon>
    </lineage>
</organism>
<dbReference type="RefSeq" id="WP_130938377.1">
    <property type="nucleotide sequence ID" value="NZ_SIRS01000007.1"/>
</dbReference>
<name>A0A4Q9FLD2_9FLAO</name>
<dbReference type="InterPro" id="IPR039513">
    <property type="entry name" value="PL-6"/>
</dbReference>
<evidence type="ECO:0000313" key="1">
    <source>
        <dbReference type="EMBL" id="TBN13204.1"/>
    </source>
</evidence>
<dbReference type="AlphaFoldDB" id="A0A4Q9FLD2"/>
<protein>
    <submittedName>
        <fullName evidence="1">Uncharacterized protein</fullName>
    </submittedName>
</protein>
<sequence>MAGKTNRGPIVSIYLKENEQIVNYHQIVNIKNFQVYKGSMFWNY</sequence>
<accession>A0A4Q9FLD2</accession>
<proteinExistence type="predicted"/>
<dbReference type="EMBL" id="SIRS01000007">
    <property type="protein sequence ID" value="TBN13204.1"/>
    <property type="molecule type" value="Genomic_DNA"/>
</dbReference>
<dbReference type="Proteomes" id="UP000292372">
    <property type="component" value="Unassembled WGS sequence"/>
</dbReference>
<gene>
    <name evidence="1" type="ORF">EYD46_16315</name>
</gene>
<reference evidence="1 2" key="1">
    <citation type="journal article" date="2015" name="Int. J. Syst. Evol. Microbiol.">
        <title>Hyunsoonleella pacifica sp. nov., isolated from seawater of South Pacific Gyre.</title>
        <authorList>
            <person name="Gao X."/>
            <person name="Zhang Z."/>
            <person name="Dai X."/>
            <person name="Zhang X.H."/>
        </authorList>
    </citation>
    <scope>NUCLEOTIDE SEQUENCE [LARGE SCALE GENOMIC DNA]</scope>
    <source>
        <strain evidence="1 2">SW033</strain>
    </source>
</reference>